<evidence type="ECO:0000313" key="4">
    <source>
        <dbReference type="Proteomes" id="UP000321412"/>
    </source>
</evidence>
<dbReference type="InterPro" id="IPR002347">
    <property type="entry name" value="SDR_fam"/>
</dbReference>
<dbReference type="RefSeq" id="WP_146981534.1">
    <property type="nucleotide sequence ID" value="NZ_VOSM01000004.1"/>
</dbReference>
<accession>A0A5C6XC87</accession>
<comment type="similarity">
    <text evidence="1">Belongs to the short-chain dehydrogenases/reductases (SDR) family.</text>
</comment>
<evidence type="ECO:0000256" key="2">
    <source>
        <dbReference type="ARBA" id="ARBA00023002"/>
    </source>
</evidence>
<dbReference type="Proteomes" id="UP000321412">
    <property type="component" value="Unassembled WGS sequence"/>
</dbReference>
<dbReference type="EMBL" id="VOSM01000004">
    <property type="protein sequence ID" value="TXD37327.1"/>
    <property type="molecule type" value="Genomic_DNA"/>
</dbReference>
<dbReference type="PANTHER" id="PTHR24320:SF227">
    <property type="entry name" value="RETINOL DEHYDROGENASE 11"/>
    <property type="match status" value="1"/>
</dbReference>
<proteinExistence type="inferred from homology"/>
<dbReference type="SUPFAM" id="SSF51735">
    <property type="entry name" value="NAD(P)-binding Rossmann-fold domains"/>
    <property type="match status" value="1"/>
</dbReference>
<keyword evidence="4" id="KW-1185">Reference proteome</keyword>
<dbReference type="OrthoDB" id="109589at2"/>
<keyword evidence="2" id="KW-0560">Oxidoreductase</keyword>
<dbReference type="PANTHER" id="PTHR24320">
    <property type="entry name" value="RETINOL DEHYDROGENASE"/>
    <property type="match status" value="1"/>
</dbReference>
<dbReference type="Gene3D" id="3.40.50.720">
    <property type="entry name" value="NAD(P)-binding Rossmann-like Domain"/>
    <property type="match status" value="1"/>
</dbReference>
<comment type="caution">
    <text evidence="3">The sequence shown here is derived from an EMBL/GenBank/DDBJ whole genome shotgun (WGS) entry which is preliminary data.</text>
</comment>
<evidence type="ECO:0000256" key="1">
    <source>
        <dbReference type="ARBA" id="ARBA00006484"/>
    </source>
</evidence>
<dbReference type="CDD" id="cd05327">
    <property type="entry name" value="retinol-DH_like_SDR_c_like"/>
    <property type="match status" value="1"/>
</dbReference>
<evidence type="ECO:0000313" key="3">
    <source>
        <dbReference type="EMBL" id="TXD37327.1"/>
    </source>
</evidence>
<organism evidence="3 4">
    <name type="scientific">Lujinxingia vulgaris</name>
    <dbReference type="NCBI Taxonomy" id="2600176"/>
    <lineage>
        <taxon>Bacteria</taxon>
        <taxon>Deltaproteobacteria</taxon>
        <taxon>Bradymonadales</taxon>
        <taxon>Lujinxingiaceae</taxon>
        <taxon>Lujinxingia</taxon>
    </lineage>
</organism>
<sequence length="306" mass="33095">MSLLSAFKGSGPSGFGYGSTAEDVTEGLDLSGKTILITGCNSGIGKESFRVLAARGAHIIAAARTEEKAQATADELGVSAQTTVVACELSEPESVRASVEAVKAASRTIDVLMLNAGIMALPELQVHHGYELQFLTNHIGHFILTQGLREMLSEDARVVALSSAGHQHTPKGGIAFDNLDGRKGYDAWRFYGQSKLANLLFARELARQFEGSERQAYSVHPGVIKTNLTRHMNPILTSLFGMFESLTLKNVEQGAATQCYVAVHPQVDASGAYFADCNEAKSSRYGRDMELARRLWEESERIVEGL</sequence>
<dbReference type="Pfam" id="PF00106">
    <property type="entry name" value="adh_short"/>
    <property type="match status" value="1"/>
</dbReference>
<reference evidence="3 4" key="1">
    <citation type="submission" date="2019-08" db="EMBL/GenBank/DDBJ databases">
        <title>Bradymonadales sp. TMQ4.</title>
        <authorList>
            <person name="Liang Q."/>
        </authorList>
    </citation>
    <scope>NUCLEOTIDE SEQUENCE [LARGE SCALE GENOMIC DNA]</scope>
    <source>
        <strain evidence="3 4">TMQ4</strain>
    </source>
</reference>
<dbReference type="PRINTS" id="PR00081">
    <property type="entry name" value="GDHRDH"/>
</dbReference>
<name>A0A5C6XC87_9DELT</name>
<protein>
    <submittedName>
        <fullName evidence="3">SDR family oxidoreductase</fullName>
    </submittedName>
</protein>
<dbReference type="GO" id="GO:0016491">
    <property type="term" value="F:oxidoreductase activity"/>
    <property type="evidence" value="ECO:0007669"/>
    <property type="project" value="UniProtKB-KW"/>
</dbReference>
<dbReference type="AlphaFoldDB" id="A0A5C6XC87"/>
<gene>
    <name evidence="3" type="ORF">FRC98_11400</name>
</gene>
<dbReference type="InterPro" id="IPR036291">
    <property type="entry name" value="NAD(P)-bd_dom_sf"/>
</dbReference>